<dbReference type="STRING" id="166423.A0A0N0BKA5"/>
<evidence type="ECO:0000313" key="2">
    <source>
        <dbReference type="EMBL" id="KOX80141.1"/>
    </source>
</evidence>
<dbReference type="InterPro" id="IPR036179">
    <property type="entry name" value="Ig-like_dom_sf"/>
</dbReference>
<dbReference type="PANTHER" id="PTHR21261">
    <property type="entry name" value="BEAT PROTEIN"/>
    <property type="match status" value="1"/>
</dbReference>
<dbReference type="Proteomes" id="UP000053105">
    <property type="component" value="Unassembled WGS sequence"/>
</dbReference>
<evidence type="ECO:0000259" key="1">
    <source>
        <dbReference type="PROSITE" id="PS50835"/>
    </source>
</evidence>
<dbReference type="AlphaFoldDB" id="A0A0N0BKA5"/>
<gene>
    <name evidence="2" type="ORF">WN51_08317</name>
</gene>
<reference evidence="2 3" key="1">
    <citation type="submission" date="2015-07" db="EMBL/GenBank/DDBJ databases">
        <title>The genome of Melipona quadrifasciata.</title>
        <authorList>
            <person name="Pan H."/>
            <person name="Kapheim K."/>
        </authorList>
    </citation>
    <scope>NUCLEOTIDE SEQUENCE [LARGE SCALE GENOMIC DNA]</scope>
    <source>
        <strain evidence="2">0111107301</strain>
        <tissue evidence="2">Whole body</tissue>
    </source>
</reference>
<dbReference type="InterPro" id="IPR007110">
    <property type="entry name" value="Ig-like_dom"/>
</dbReference>
<dbReference type="InterPro" id="IPR003599">
    <property type="entry name" value="Ig_sub"/>
</dbReference>
<dbReference type="InterPro" id="IPR013783">
    <property type="entry name" value="Ig-like_fold"/>
</dbReference>
<name>A0A0N0BKA5_9HYME</name>
<dbReference type="SUPFAM" id="SSF48726">
    <property type="entry name" value="Immunoglobulin"/>
    <property type="match status" value="1"/>
</dbReference>
<organism evidence="2 3">
    <name type="scientific">Melipona quadrifasciata</name>
    <dbReference type="NCBI Taxonomy" id="166423"/>
    <lineage>
        <taxon>Eukaryota</taxon>
        <taxon>Metazoa</taxon>
        <taxon>Ecdysozoa</taxon>
        <taxon>Arthropoda</taxon>
        <taxon>Hexapoda</taxon>
        <taxon>Insecta</taxon>
        <taxon>Pterygota</taxon>
        <taxon>Neoptera</taxon>
        <taxon>Endopterygota</taxon>
        <taxon>Hymenoptera</taxon>
        <taxon>Apocrita</taxon>
        <taxon>Aculeata</taxon>
        <taxon>Apoidea</taxon>
        <taxon>Anthophila</taxon>
        <taxon>Apidae</taxon>
        <taxon>Melipona</taxon>
    </lineage>
</organism>
<evidence type="ECO:0000313" key="3">
    <source>
        <dbReference type="Proteomes" id="UP000053105"/>
    </source>
</evidence>
<dbReference type="Gene3D" id="2.60.40.10">
    <property type="entry name" value="Immunoglobulins"/>
    <property type="match status" value="2"/>
</dbReference>
<sequence>MDASLILFSRGQFDETSRVPVIYRRRIENGGRWLFLSVQPRRADEPAPTTTGDVRGLMERDLRCLEVKGVPPPRVLLLTATAVEYTASSNEILDLFIEFLTSFRVFGLRSALSCATGLKDLTINVPSVVRSGDTVTLSCHYDLEGLALYSLQWFLEVTEFYRYLPDGDPPYRTFNIDGIHVNLRQRRDFVLISAVSRFVRQVSKSNSHDVTLVDVSRNLTGLYMCEVSAGKPSYHTMIKRARMEVVGDIEKRVGYNPSEIQASHGHPARLAGCRPGVELAVACAKRRNYYASDAPKTDPAIDIEKERIAVGERLRANCTTGNSSPASAITWKLNGDLIANDSVVYRTRYLAIPQDDDSQVSKSTIDFKVTNDMFQNGRLHLRCTASIADVYRKSADIEISEDAPRIASITGESPPRGHRKCNLTFILLHLSLWLSLIDDS</sequence>
<feature type="domain" description="Ig-like" evidence="1">
    <location>
        <begin position="295"/>
        <end position="400"/>
    </location>
</feature>
<accession>A0A0N0BKA5</accession>
<keyword evidence="3" id="KW-1185">Reference proteome</keyword>
<dbReference type="SMART" id="SM00409">
    <property type="entry name" value="IG"/>
    <property type="match status" value="1"/>
</dbReference>
<dbReference type="EMBL" id="KQ435706">
    <property type="protein sequence ID" value="KOX80141.1"/>
    <property type="molecule type" value="Genomic_DNA"/>
</dbReference>
<dbReference type="PROSITE" id="PS50835">
    <property type="entry name" value="IG_LIKE"/>
    <property type="match status" value="1"/>
</dbReference>
<dbReference type="PANTHER" id="PTHR21261:SF17">
    <property type="entry name" value="BEAT VI"/>
    <property type="match status" value="1"/>
</dbReference>
<proteinExistence type="predicted"/>
<dbReference type="OrthoDB" id="6351205at2759"/>
<protein>
    <recommendedName>
        <fullName evidence="1">Ig-like domain-containing protein</fullName>
    </recommendedName>
</protein>